<dbReference type="EnsemblMetazoa" id="AALFPA23_022256.R32993">
    <property type="protein sequence ID" value="AALFPA23_022256.P32993"/>
    <property type="gene ID" value="AALFPA23_022256"/>
</dbReference>
<evidence type="ECO:0000313" key="3">
    <source>
        <dbReference type="Proteomes" id="UP000069940"/>
    </source>
</evidence>
<accession>A0ABM1ZWE1</accession>
<dbReference type="EnsemblMetazoa" id="AALFPA23_022256.R32995">
    <property type="protein sequence ID" value="AALFPA23_022256.P32995"/>
    <property type="gene ID" value="AALFPA23_022256"/>
</dbReference>
<evidence type="ECO:0000256" key="1">
    <source>
        <dbReference type="SAM" id="Coils"/>
    </source>
</evidence>
<reference evidence="3" key="1">
    <citation type="journal article" date="2015" name="Proc. Natl. Acad. Sci. U.S.A.">
        <title>Genome sequence of the Asian Tiger mosquito, Aedes albopictus, reveals insights into its biology, genetics, and evolution.</title>
        <authorList>
            <person name="Chen X.G."/>
            <person name="Jiang X."/>
            <person name="Gu J."/>
            <person name="Xu M."/>
            <person name="Wu Y."/>
            <person name="Deng Y."/>
            <person name="Zhang C."/>
            <person name="Bonizzoni M."/>
            <person name="Dermauw W."/>
            <person name="Vontas J."/>
            <person name="Armbruster P."/>
            <person name="Huang X."/>
            <person name="Yang Y."/>
            <person name="Zhang H."/>
            <person name="He W."/>
            <person name="Peng H."/>
            <person name="Liu Y."/>
            <person name="Wu K."/>
            <person name="Chen J."/>
            <person name="Lirakis M."/>
            <person name="Topalis P."/>
            <person name="Van Leeuwen T."/>
            <person name="Hall A.B."/>
            <person name="Jiang X."/>
            <person name="Thorpe C."/>
            <person name="Mueller R.L."/>
            <person name="Sun C."/>
            <person name="Waterhouse R.M."/>
            <person name="Yan G."/>
            <person name="Tu Z.J."/>
            <person name="Fang X."/>
            <person name="James A.A."/>
        </authorList>
    </citation>
    <scope>NUCLEOTIDE SEQUENCE [LARGE SCALE GENOMIC DNA]</scope>
    <source>
        <strain evidence="3">Foshan</strain>
    </source>
</reference>
<dbReference type="Proteomes" id="UP000069940">
    <property type="component" value="Unassembled WGS sequence"/>
</dbReference>
<dbReference type="RefSeq" id="XP_062702359.1">
    <property type="nucleotide sequence ID" value="XM_062846375.1"/>
</dbReference>
<dbReference type="GeneID" id="115257902"/>
<dbReference type="RefSeq" id="XP_062702360.1">
    <property type="nucleotide sequence ID" value="XM_062846376.1"/>
</dbReference>
<keyword evidence="1" id="KW-0175">Coiled coil</keyword>
<proteinExistence type="predicted"/>
<keyword evidence="3" id="KW-1185">Reference proteome</keyword>
<dbReference type="EnsemblMetazoa" id="AALFPA23_022256.R32994">
    <property type="protein sequence ID" value="AALFPA23_022256.P32994"/>
    <property type="gene ID" value="AALFPA23_022256"/>
</dbReference>
<feature type="coiled-coil region" evidence="1">
    <location>
        <begin position="136"/>
        <end position="166"/>
    </location>
</feature>
<organism evidence="2 3">
    <name type="scientific">Aedes albopictus</name>
    <name type="common">Asian tiger mosquito</name>
    <name type="synonym">Stegomyia albopicta</name>
    <dbReference type="NCBI Taxonomy" id="7160"/>
    <lineage>
        <taxon>Eukaryota</taxon>
        <taxon>Metazoa</taxon>
        <taxon>Ecdysozoa</taxon>
        <taxon>Arthropoda</taxon>
        <taxon>Hexapoda</taxon>
        <taxon>Insecta</taxon>
        <taxon>Pterygota</taxon>
        <taxon>Neoptera</taxon>
        <taxon>Endopterygota</taxon>
        <taxon>Diptera</taxon>
        <taxon>Nematocera</taxon>
        <taxon>Culicoidea</taxon>
        <taxon>Culicidae</taxon>
        <taxon>Culicinae</taxon>
        <taxon>Aedini</taxon>
        <taxon>Aedes</taxon>
        <taxon>Stegomyia</taxon>
    </lineage>
</organism>
<dbReference type="RefSeq" id="XP_062702361.1">
    <property type="nucleotide sequence ID" value="XM_062846377.1"/>
</dbReference>
<sequence length="238" mass="28077">MDADSSENEEIVRLEQLLQDNSTTLEQQSANFEHDLKQYYSLKAEETVVELNFESWKQLYRKQEAELNEKHAKMRDAKLNIWRDREEFCEYAFNFAKEFSMEKSLNRLRRALQDEDSPVERSPNLDIFDTETRSEIDEHVLKVEAVENEIANLQQREAELDKVELEMAPDEETIRRLQVAVGNSASSLEEIEAQIKDIGERTNNESLDETINDKEVRSILKRPSFLTKEIDRKQVRFE</sequence>
<protein>
    <submittedName>
        <fullName evidence="2">Uncharacterized protein</fullName>
    </submittedName>
</protein>
<evidence type="ECO:0000313" key="2">
    <source>
        <dbReference type="EnsemblMetazoa" id="AALFPA23_022256.P32995"/>
    </source>
</evidence>
<reference evidence="2" key="2">
    <citation type="submission" date="2025-05" db="UniProtKB">
        <authorList>
            <consortium name="EnsemblMetazoa"/>
        </authorList>
    </citation>
    <scope>IDENTIFICATION</scope>
    <source>
        <strain evidence="2">Foshan</strain>
    </source>
</reference>
<name>A0ABM1ZWE1_AEDAL</name>